<keyword evidence="12" id="KW-0732">Signal</keyword>
<comment type="pathway">
    <text evidence="9">Protein modification; lipoprotein biosynthesis (signal peptide cleavage).</text>
</comment>
<dbReference type="GO" id="GO:0005886">
    <property type="term" value="C:plasma membrane"/>
    <property type="evidence" value="ECO:0007669"/>
    <property type="project" value="UniProtKB-SubCell"/>
</dbReference>
<comment type="subcellular location">
    <subcellularLocation>
        <location evidence="9">Cell membrane</location>
        <topology evidence="9">Multi-pass membrane protein</topology>
    </subcellularLocation>
</comment>
<keyword evidence="5 9" id="KW-0064">Aspartyl protease</keyword>
<evidence type="ECO:0000256" key="10">
    <source>
        <dbReference type="RuleBase" id="RU000594"/>
    </source>
</evidence>
<dbReference type="HAMAP" id="MF_00161">
    <property type="entry name" value="LspA"/>
    <property type="match status" value="1"/>
</dbReference>
<dbReference type="Pfam" id="PF01252">
    <property type="entry name" value="Peptidase_A8"/>
    <property type="match status" value="1"/>
</dbReference>
<evidence type="ECO:0000256" key="8">
    <source>
        <dbReference type="ARBA" id="ARBA00023136"/>
    </source>
</evidence>
<evidence type="ECO:0000256" key="2">
    <source>
        <dbReference type="ARBA" id="ARBA00022475"/>
    </source>
</evidence>
<comment type="caution">
    <text evidence="9">Lacks conserved residue(s) required for the propagation of feature annotation.</text>
</comment>
<keyword evidence="3 9" id="KW-0645">Protease</keyword>
<dbReference type="PRINTS" id="PR00781">
    <property type="entry name" value="LIPOSIGPTASE"/>
</dbReference>
<dbReference type="GO" id="GO:0006508">
    <property type="term" value="P:proteolysis"/>
    <property type="evidence" value="ECO:0007669"/>
    <property type="project" value="UniProtKB-KW"/>
</dbReference>
<evidence type="ECO:0000256" key="1">
    <source>
        <dbReference type="ARBA" id="ARBA00006139"/>
    </source>
</evidence>
<keyword evidence="14" id="KW-1185">Reference proteome</keyword>
<feature type="signal peptide" evidence="12">
    <location>
        <begin position="1"/>
        <end position="20"/>
    </location>
</feature>
<keyword evidence="8 9" id="KW-0472">Membrane</keyword>
<feature type="transmembrane region" description="Helical" evidence="9">
    <location>
        <begin position="133"/>
        <end position="154"/>
    </location>
</feature>
<keyword evidence="4 9" id="KW-0812">Transmembrane</keyword>
<comment type="function">
    <text evidence="9 10">This protein specifically catalyzes the removal of signal peptides from prolipoproteins.</text>
</comment>
<evidence type="ECO:0000313" key="13">
    <source>
        <dbReference type="EMBL" id="SDG56909.1"/>
    </source>
</evidence>
<dbReference type="NCBIfam" id="TIGR00077">
    <property type="entry name" value="lspA"/>
    <property type="match status" value="1"/>
</dbReference>
<accession>A0A8G2F0A8</accession>
<proteinExistence type="inferred from homology"/>
<dbReference type="PANTHER" id="PTHR33695:SF1">
    <property type="entry name" value="LIPOPROTEIN SIGNAL PEPTIDASE"/>
    <property type="match status" value="1"/>
</dbReference>
<evidence type="ECO:0000313" key="14">
    <source>
        <dbReference type="Proteomes" id="UP000198615"/>
    </source>
</evidence>
<organism evidence="13 14">
    <name type="scientific">Thalassobaculum litoreum DSM 18839</name>
    <dbReference type="NCBI Taxonomy" id="1123362"/>
    <lineage>
        <taxon>Bacteria</taxon>
        <taxon>Pseudomonadati</taxon>
        <taxon>Pseudomonadota</taxon>
        <taxon>Alphaproteobacteria</taxon>
        <taxon>Rhodospirillales</taxon>
        <taxon>Thalassobaculaceae</taxon>
        <taxon>Thalassobaculum</taxon>
    </lineage>
</organism>
<dbReference type="AlphaFoldDB" id="A0A8G2F0A8"/>
<dbReference type="PANTHER" id="PTHR33695">
    <property type="entry name" value="LIPOPROTEIN SIGNAL PEPTIDASE"/>
    <property type="match status" value="1"/>
</dbReference>
<keyword evidence="6 9" id="KW-0378">Hydrolase</keyword>
<dbReference type="UniPathway" id="UPA00665"/>
<evidence type="ECO:0000256" key="5">
    <source>
        <dbReference type="ARBA" id="ARBA00022750"/>
    </source>
</evidence>
<evidence type="ECO:0000256" key="11">
    <source>
        <dbReference type="RuleBase" id="RU004181"/>
    </source>
</evidence>
<comment type="similarity">
    <text evidence="1 9 11">Belongs to the peptidase A8 family.</text>
</comment>
<keyword evidence="7 9" id="KW-1133">Transmembrane helix</keyword>
<protein>
    <recommendedName>
        <fullName evidence="9">Lipoprotein signal peptidase</fullName>
        <ecNumber evidence="9">3.4.23.36</ecNumber>
    </recommendedName>
    <alternativeName>
        <fullName evidence="9">Prolipoprotein signal peptidase</fullName>
    </alternativeName>
    <alternativeName>
        <fullName evidence="9">Signal peptidase II</fullName>
        <shortName evidence="9">SPase II</shortName>
    </alternativeName>
</protein>
<dbReference type="InterPro" id="IPR001872">
    <property type="entry name" value="Peptidase_A8"/>
</dbReference>
<evidence type="ECO:0000256" key="7">
    <source>
        <dbReference type="ARBA" id="ARBA00022989"/>
    </source>
</evidence>
<dbReference type="Proteomes" id="UP000198615">
    <property type="component" value="Unassembled WGS sequence"/>
</dbReference>
<feature type="transmembrane region" description="Helical" evidence="9">
    <location>
        <begin position="95"/>
        <end position="113"/>
    </location>
</feature>
<evidence type="ECO:0000256" key="4">
    <source>
        <dbReference type="ARBA" id="ARBA00022692"/>
    </source>
</evidence>
<feature type="active site" evidence="9">
    <location>
        <position position="138"/>
    </location>
</feature>
<keyword evidence="2 9" id="KW-1003">Cell membrane</keyword>
<dbReference type="EMBL" id="FNBW01000024">
    <property type="protein sequence ID" value="SDG56909.1"/>
    <property type="molecule type" value="Genomic_DNA"/>
</dbReference>
<feature type="chain" id="PRO_5034816295" description="Lipoprotein signal peptidase" evidence="12">
    <location>
        <begin position="21"/>
        <end position="157"/>
    </location>
</feature>
<dbReference type="GO" id="GO:0004190">
    <property type="term" value="F:aspartic-type endopeptidase activity"/>
    <property type="evidence" value="ECO:0007669"/>
    <property type="project" value="UniProtKB-UniRule"/>
</dbReference>
<evidence type="ECO:0000256" key="12">
    <source>
        <dbReference type="SAM" id="SignalP"/>
    </source>
</evidence>
<feature type="transmembrane region" description="Helical" evidence="9">
    <location>
        <begin position="59"/>
        <end position="83"/>
    </location>
</feature>
<dbReference type="OrthoDB" id="9810259at2"/>
<comment type="catalytic activity">
    <reaction evidence="9 10">
        <text>Release of signal peptides from bacterial membrane prolipoproteins. Hydrolyzes -Xaa-Yaa-Zaa-|-(S,diacylglyceryl)Cys-, in which Xaa is hydrophobic (preferably Leu), and Yaa (Ala or Ser) and Zaa (Gly or Ala) have small, neutral side chains.</text>
        <dbReference type="EC" id="3.4.23.36"/>
    </reaction>
</comment>
<sequence>MGMRKPRTPFVFAAYAAVFALTLDQATKAIAIAHRDSLTDGVAVFSGFSLVLHRNTGVSFGMFGNTPAFALVALALTICAWLVNLAFRAKRKGDATAYGLILGGGLGNVVDRVRLGGVTDFLDFYVGASHWPAFNLADTAIFCGVVILVVGPLLDRK</sequence>
<evidence type="ECO:0000256" key="3">
    <source>
        <dbReference type="ARBA" id="ARBA00022670"/>
    </source>
</evidence>
<reference evidence="13 14" key="1">
    <citation type="submission" date="2016-10" db="EMBL/GenBank/DDBJ databases">
        <authorList>
            <person name="Varghese N."/>
            <person name="Submissions S."/>
        </authorList>
    </citation>
    <scope>NUCLEOTIDE SEQUENCE [LARGE SCALE GENOMIC DNA]</scope>
    <source>
        <strain evidence="13 14">DSM 18839</strain>
    </source>
</reference>
<evidence type="ECO:0000256" key="6">
    <source>
        <dbReference type="ARBA" id="ARBA00022801"/>
    </source>
</evidence>
<evidence type="ECO:0000256" key="9">
    <source>
        <dbReference type="HAMAP-Rule" id="MF_00161"/>
    </source>
</evidence>
<gene>
    <name evidence="9" type="primary">lspA</name>
    <name evidence="13" type="ORF">SAMN05660686_04881</name>
</gene>
<dbReference type="PROSITE" id="PS00855">
    <property type="entry name" value="SPASE_II"/>
    <property type="match status" value="1"/>
</dbReference>
<dbReference type="EC" id="3.4.23.36" evidence="9"/>
<feature type="active site" evidence="9">
    <location>
        <position position="120"/>
    </location>
</feature>
<name>A0A8G2F0A8_9PROT</name>
<comment type="caution">
    <text evidence="13">The sequence shown here is derived from an EMBL/GenBank/DDBJ whole genome shotgun (WGS) entry which is preliminary data.</text>
</comment>